<protein>
    <submittedName>
        <fullName evidence="10">Uncharacterized protein LOC109255679</fullName>
    </submittedName>
</protein>
<evidence type="ECO:0000256" key="7">
    <source>
        <dbReference type="SAM" id="SignalP"/>
    </source>
</evidence>
<dbReference type="InterPro" id="IPR003599">
    <property type="entry name" value="Ig_sub"/>
</dbReference>
<name>A0A9W2UE95_PANPR</name>
<dbReference type="Gene3D" id="2.60.40.10">
    <property type="entry name" value="Immunoglobulins"/>
    <property type="match status" value="1"/>
</dbReference>
<evidence type="ECO:0000256" key="4">
    <source>
        <dbReference type="ARBA" id="ARBA00023170"/>
    </source>
</evidence>
<dbReference type="RefSeq" id="XP_053744700.1">
    <property type="nucleotide sequence ID" value="XM_053888725.1"/>
</dbReference>
<evidence type="ECO:0000256" key="1">
    <source>
        <dbReference type="ARBA" id="ARBA00022729"/>
    </source>
</evidence>
<feature type="chain" id="PRO_5040954859" evidence="7">
    <location>
        <begin position="33"/>
        <end position="285"/>
    </location>
</feature>
<evidence type="ECO:0000256" key="5">
    <source>
        <dbReference type="ARBA" id="ARBA00023319"/>
    </source>
</evidence>
<dbReference type="AlphaFoldDB" id="A0A9W2UE95"/>
<dbReference type="PANTHER" id="PTHR19343:SF0">
    <property type="entry name" value="T CELL RECEPTOR ALPHA VARIABLE 23_DELTA VARIABLE 6"/>
    <property type="match status" value="1"/>
</dbReference>
<dbReference type="SUPFAM" id="SSF48726">
    <property type="entry name" value="Immunoglobulin"/>
    <property type="match status" value="1"/>
</dbReference>
<dbReference type="SMART" id="SM00409">
    <property type="entry name" value="IG"/>
    <property type="match status" value="1"/>
</dbReference>
<evidence type="ECO:0000256" key="3">
    <source>
        <dbReference type="ARBA" id="ARBA00023130"/>
    </source>
</evidence>
<keyword evidence="2" id="KW-0391">Immunity</keyword>
<dbReference type="InterPro" id="IPR013783">
    <property type="entry name" value="Ig-like_fold"/>
</dbReference>
<dbReference type="GO" id="GO:0042605">
    <property type="term" value="F:peptide antigen binding"/>
    <property type="evidence" value="ECO:0007669"/>
    <property type="project" value="TreeGrafter"/>
</dbReference>
<evidence type="ECO:0000259" key="8">
    <source>
        <dbReference type="PROSITE" id="PS50835"/>
    </source>
</evidence>
<feature type="signal peptide" evidence="7">
    <location>
        <begin position="1"/>
        <end position="32"/>
    </location>
</feature>
<proteinExistence type="predicted"/>
<evidence type="ECO:0000256" key="6">
    <source>
        <dbReference type="ARBA" id="ARBA00043266"/>
    </source>
</evidence>
<accession>A0A9W2UE95</accession>
<evidence type="ECO:0000313" key="9">
    <source>
        <dbReference type="Proteomes" id="UP001165780"/>
    </source>
</evidence>
<dbReference type="PROSITE" id="PS50835">
    <property type="entry name" value="IG_LIKE"/>
    <property type="match status" value="1"/>
</dbReference>
<keyword evidence="3" id="KW-1064">Adaptive immunity</keyword>
<evidence type="ECO:0000313" key="10">
    <source>
        <dbReference type="RefSeq" id="XP_053744700.1"/>
    </source>
</evidence>
<feature type="domain" description="Ig-like" evidence="8">
    <location>
        <begin position="39"/>
        <end position="130"/>
    </location>
</feature>
<reference evidence="10" key="1">
    <citation type="submission" date="2025-08" db="UniProtKB">
        <authorList>
            <consortium name="RefSeq"/>
        </authorList>
    </citation>
    <scope>IDENTIFICATION</scope>
    <source>
        <tissue evidence="10">Whole blood</tissue>
    </source>
</reference>
<dbReference type="InterPro" id="IPR013106">
    <property type="entry name" value="Ig_V-set"/>
</dbReference>
<dbReference type="CDD" id="cd04983">
    <property type="entry name" value="IgV_TCR_alpha"/>
    <property type="match status" value="1"/>
</dbReference>
<gene>
    <name evidence="10" type="primary">LOC109255679</name>
</gene>
<dbReference type="SMART" id="SM00406">
    <property type="entry name" value="IGv"/>
    <property type="match status" value="1"/>
</dbReference>
<dbReference type="InterPro" id="IPR051006">
    <property type="entry name" value="TCR_variable_domain"/>
</dbReference>
<keyword evidence="1 7" id="KW-0732">Signal</keyword>
<organism evidence="9 10">
    <name type="scientific">Panthera pardus</name>
    <name type="common">Leopard</name>
    <name type="synonym">Felis pardus</name>
    <dbReference type="NCBI Taxonomy" id="9691"/>
    <lineage>
        <taxon>Eukaryota</taxon>
        <taxon>Metazoa</taxon>
        <taxon>Chordata</taxon>
        <taxon>Craniata</taxon>
        <taxon>Vertebrata</taxon>
        <taxon>Euteleostomi</taxon>
        <taxon>Mammalia</taxon>
        <taxon>Eutheria</taxon>
        <taxon>Laurasiatheria</taxon>
        <taxon>Carnivora</taxon>
        <taxon>Feliformia</taxon>
        <taxon>Felidae</taxon>
        <taxon>Pantherinae</taxon>
        <taxon>Panthera</taxon>
    </lineage>
</organism>
<dbReference type="Proteomes" id="UP001165780">
    <property type="component" value="Unplaced"/>
</dbReference>
<keyword evidence="4" id="KW-0675">Receptor</keyword>
<dbReference type="GO" id="GO:0002250">
    <property type="term" value="P:adaptive immune response"/>
    <property type="evidence" value="ECO:0007669"/>
    <property type="project" value="UniProtKB-KW"/>
</dbReference>
<dbReference type="PANTHER" id="PTHR19343">
    <property type="entry name" value="T CELL RECEPTOR ALPHA VARIABLE 1-2"/>
    <property type="match status" value="1"/>
</dbReference>
<sequence length="285" mass="31928">MSCLGSLVSGGMDKILRTSILILWLQLGWVSGQEKSGQEQVKQGPPSLIVQEGAFSTLNCTYENTAFDYFVWYRQYPGQGPALLLAVFSVKHTKEDGRFTVFVSESAKQFSLHIMASQPGDSATYFCAASAQCSPGTCCLYPNLKLWLQPSPTVRRKHSHACAKSDWPQKILDTFKRTGMIQNLFSDQSKMDSEGQLQKKKCLWKLSRKPKISEHVSLQNQVLPNLAIREKPVDKVKAWGEPDSYPCMDHVVNEHQKPYFLFGGVASDPRNYVSVLRTTQALLSA</sequence>
<dbReference type="InterPro" id="IPR036179">
    <property type="entry name" value="Ig-like_dom_sf"/>
</dbReference>
<evidence type="ECO:0000256" key="2">
    <source>
        <dbReference type="ARBA" id="ARBA00022859"/>
    </source>
</evidence>
<dbReference type="Pfam" id="PF07686">
    <property type="entry name" value="V-set"/>
    <property type="match status" value="1"/>
</dbReference>
<keyword evidence="6" id="KW-1279">T cell receptor</keyword>
<dbReference type="GeneID" id="109255679"/>
<dbReference type="InterPro" id="IPR007110">
    <property type="entry name" value="Ig-like_dom"/>
</dbReference>
<dbReference type="GO" id="GO:0042101">
    <property type="term" value="C:T cell receptor complex"/>
    <property type="evidence" value="ECO:0007669"/>
    <property type="project" value="UniProtKB-KW"/>
</dbReference>
<keyword evidence="9" id="KW-1185">Reference proteome</keyword>
<keyword evidence="5" id="KW-0393">Immunoglobulin domain</keyword>